<proteinExistence type="predicted"/>
<dbReference type="PANTHER" id="PTHR42855:SF1">
    <property type="entry name" value="ABC TRANSPORTER DOMAIN-CONTAINING PROTEIN"/>
    <property type="match status" value="1"/>
</dbReference>
<evidence type="ECO:0000256" key="1">
    <source>
        <dbReference type="ARBA" id="ARBA00022741"/>
    </source>
</evidence>
<dbReference type="InterPro" id="IPR027417">
    <property type="entry name" value="P-loop_NTPase"/>
</dbReference>
<keyword evidence="7" id="KW-1185">Reference proteome</keyword>
<dbReference type="Pfam" id="PF16326">
    <property type="entry name" value="ABC_tran_CTD"/>
    <property type="match status" value="1"/>
</dbReference>
<dbReference type="FunFam" id="3.40.50.300:FF:000011">
    <property type="entry name" value="Putative ABC transporter ATP-binding component"/>
    <property type="match status" value="1"/>
</dbReference>
<dbReference type="InterPro" id="IPR032781">
    <property type="entry name" value="ABC_tran_Xtn"/>
</dbReference>
<dbReference type="GO" id="GO:0016887">
    <property type="term" value="F:ATP hydrolysis activity"/>
    <property type="evidence" value="ECO:0007669"/>
    <property type="project" value="InterPro"/>
</dbReference>
<protein>
    <submittedName>
        <fullName evidence="6">ATP-binding cassette, subfamily F, uup</fullName>
    </submittedName>
</protein>
<organism evidence="6 7">
    <name type="scientific">Carnobacterium iners</name>
    <dbReference type="NCBI Taxonomy" id="1073423"/>
    <lineage>
        <taxon>Bacteria</taxon>
        <taxon>Bacillati</taxon>
        <taxon>Bacillota</taxon>
        <taxon>Bacilli</taxon>
        <taxon>Lactobacillales</taxon>
        <taxon>Carnobacteriaceae</taxon>
        <taxon>Carnobacterium</taxon>
    </lineage>
</organism>
<evidence type="ECO:0000256" key="4">
    <source>
        <dbReference type="SAM" id="MobiDB-lite"/>
    </source>
</evidence>
<accession>A0A1X7NFY5</accession>
<dbReference type="GO" id="GO:0003677">
    <property type="term" value="F:DNA binding"/>
    <property type="evidence" value="ECO:0007669"/>
    <property type="project" value="InterPro"/>
</dbReference>
<dbReference type="InterPro" id="IPR017871">
    <property type="entry name" value="ABC_transporter-like_CS"/>
</dbReference>
<feature type="coiled-coil region" evidence="3">
    <location>
        <begin position="98"/>
        <end position="130"/>
    </location>
</feature>
<feature type="compositionally biased region" description="Basic and acidic residues" evidence="4">
    <location>
        <begin position="536"/>
        <end position="549"/>
    </location>
</feature>
<dbReference type="Pfam" id="PF12848">
    <property type="entry name" value="ABC_tran_Xtn"/>
    <property type="match status" value="1"/>
</dbReference>
<dbReference type="PANTHER" id="PTHR42855">
    <property type="entry name" value="ABC TRANSPORTER ATP-BINDING SUBUNIT"/>
    <property type="match status" value="1"/>
</dbReference>
<evidence type="ECO:0000256" key="3">
    <source>
        <dbReference type="SAM" id="Coils"/>
    </source>
</evidence>
<dbReference type="OrthoDB" id="9760950at2"/>
<dbReference type="Gene3D" id="3.40.50.300">
    <property type="entry name" value="P-loop containing nucleotide triphosphate hydrolases"/>
    <property type="match status" value="2"/>
</dbReference>
<dbReference type="AlphaFoldDB" id="A0A1X7NFY5"/>
<gene>
    <name evidence="6" type="ORF">SAMN04488700_1830</name>
</gene>
<dbReference type="Gene3D" id="1.10.287.380">
    <property type="entry name" value="Valyl-tRNA synthetase, C-terminal domain"/>
    <property type="match status" value="1"/>
</dbReference>
<dbReference type="Pfam" id="PF00005">
    <property type="entry name" value="ABC_tran"/>
    <property type="match status" value="2"/>
</dbReference>
<dbReference type="InterPro" id="IPR003439">
    <property type="entry name" value="ABC_transporter-like_ATP-bd"/>
</dbReference>
<evidence type="ECO:0000259" key="5">
    <source>
        <dbReference type="PROSITE" id="PS50893"/>
    </source>
</evidence>
<dbReference type="PROSITE" id="PS50893">
    <property type="entry name" value="ABC_TRANSPORTER_2"/>
    <property type="match status" value="2"/>
</dbReference>
<reference evidence="6 7" key="1">
    <citation type="submission" date="2017-04" db="EMBL/GenBank/DDBJ databases">
        <authorList>
            <person name="Afonso C.L."/>
            <person name="Miller P.J."/>
            <person name="Scott M.A."/>
            <person name="Spackman E."/>
            <person name="Goraichik I."/>
            <person name="Dimitrov K.M."/>
            <person name="Suarez D.L."/>
            <person name="Swayne D.E."/>
        </authorList>
    </citation>
    <scope>NUCLEOTIDE SEQUENCE [LARGE SCALE GENOMIC DNA]</scope>
    <source>
        <strain evidence="6 7">LMG26642</strain>
    </source>
</reference>
<dbReference type="STRING" id="1073423.SAMN04488700_1830"/>
<evidence type="ECO:0000313" key="7">
    <source>
        <dbReference type="Proteomes" id="UP000193435"/>
    </source>
</evidence>
<name>A0A1X7NFY5_9LACT</name>
<dbReference type="GO" id="GO:0005524">
    <property type="term" value="F:ATP binding"/>
    <property type="evidence" value="ECO:0007669"/>
    <property type="project" value="UniProtKB-KW"/>
</dbReference>
<keyword evidence="3" id="KW-0175">Coiled coil</keyword>
<dbReference type="PROSITE" id="PS00211">
    <property type="entry name" value="ABC_TRANSPORTER_1"/>
    <property type="match status" value="1"/>
</dbReference>
<evidence type="ECO:0000256" key="2">
    <source>
        <dbReference type="ARBA" id="ARBA00022840"/>
    </source>
</evidence>
<keyword evidence="1" id="KW-0547">Nucleotide-binding</keyword>
<dbReference type="InterPro" id="IPR037118">
    <property type="entry name" value="Val-tRNA_synth_C_sf"/>
</dbReference>
<dbReference type="InterPro" id="IPR003593">
    <property type="entry name" value="AAA+_ATPase"/>
</dbReference>
<dbReference type="SMART" id="SM00382">
    <property type="entry name" value="AAA"/>
    <property type="match status" value="2"/>
</dbReference>
<dbReference type="InterPro" id="IPR032524">
    <property type="entry name" value="ABC_tran_C"/>
</dbReference>
<dbReference type="RefSeq" id="WP_085559922.1">
    <property type="nucleotide sequence ID" value="NZ_FOAH01000003.1"/>
</dbReference>
<evidence type="ECO:0000313" key="6">
    <source>
        <dbReference type="EMBL" id="SMH35800.1"/>
    </source>
</evidence>
<dbReference type="Proteomes" id="UP000193435">
    <property type="component" value="Unassembled WGS sequence"/>
</dbReference>
<keyword evidence="2 6" id="KW-0067">ATP-binding</keyword>
<dbReference type="InterPro" id="IPR051309">
    <property type="entry name" value="ABCF_ATPase"/>
</dbReference>
<feature type="domain" description="ABC transporter" evidence="5">
    <location>
        <begin position="320"/>
        <end position="540"/>
    </location>
</feature>
<feature type="region of interest" description="Disordered" evidence="4">
    <location>
        <begin position="535"/>
        <end position="564"/>
    </location>
</feature>
<dbReference type="SUPFAM" id="SSF52540">
    <property type="entry name" value="P-loop containing nucleoside triphosphate hydrolases"/>
    <property type="match status" value="2"/>
</dbReference>
<dbReference type="EMBL" id="FXBJ01000002">
    <property type="protein sequence ID" value="SMH35800.1"/>
    <property type="molecule type" value="Genomic_DNA"/>
</dbReference>
<dbReference type="CDD" id="cd03221">
    <property type="entry name" value="ABCF_EF-3"/>
    <property type="match status" value="2"/>
</dbReference>
<feature type="domain" description="ABC transporter" evidence="5">
    <location>
        <begin position="4"/>
        <end position="255"/>
    </location>
</feature>
<sequence length="637" mass="72331">MKEMKVVNLTKTYGEKVLFDDINFSIQTGERVGLIGVNGTGKSNLLNVITGKDSGEKGEIQTPKGYTMGYLLQEQEFNEELTVFDTIFEGDTPVLVALRNYEKALENLILDAMNEKHQKAYTKAEQAMNDHDAWLAETNAKTILSKLGVIDLEQPIATLSGGQRKRVGLAQVLIQEPDLLVLDEPTNHLDFKTITWLENYLSSYRGALLLVTHDRYFLDRIANRMIELSHGKAIMYSGNYESYIIARAERQEASIRADHKRKQLYTKELAWMRTGAKARSTKQQARINRFSDLEENLQQSNVDDSVEMNLEGSRIGKRVFDLRDASLTFVGHPIIEKFNLLIQAKDRIGISGKNGAGKSTLLNVLAGRISLDSGELVVGETVKVAYYTQMTEEMDPKKRVISFLQEIGEEVETSNGERISVTNLLEQFLFEKSSHGTLIGKLSGGEKRRLYLLKLLMQKPNVLLLDEPTNDLDIATLTVLEDYIETFPGAVISVSHDRYFLDKTAEKLLIFEGEGKIIPYFGTITDYIAEEEEEKMEYQEKRSSDKGSNKETTGSNKAVEKEESKEKFTYLERKEWDSIEQELLDLDTEIVAVQKEMSENGSNSAYLQELQEKLSSLEKTLGEKMTRWEYLSQFENN</sequence>